<dbReference type="InterPro" id="IPR016024">
    <property type="entry name" value="ARM-type_fold"/>
</dbReference>
<sequence>MNKLLEKIKNIEHGFRHIIEAGNIIIKDPSIDHLEYAESLLGDESYQVRMLATYLLGQLSLENKDALEILENKVAKDGNWRVQEMLAKAFDYHCQAIGYEKCLPIIQKWINHENPNVKRAVIEGLRIWTSRPYFKENPEVAIRLIAKFRSDDSEYLRKSIGNSLRDISKKHKVLVDNEVANWNLADKKVIFIRKLIYK</sequence>
<dbReference type="Gene3D" id="1.25.40.290">
    <property type="entry name" value="ARM repeat domains"/>
    <property type="match status" value="1"/>
</dbReference>
<dbReference type="RefSeq" id="WP_115619294.1">
    <property type="nucleotide sequence ID" value="NZ_UFVR01000004.1"/>
</dbReference>
<reference evidence="1 2" key="1">
    <citation type="submission" date="2018-06" db="EMBL/GenBank/DDBJ databases">
        <authorList>
            <consortium name="Pathogen Informatics"/>
            <person name="Doyle S."/>
        </authorList>
    </citation>
    <scope>NUCLEOTIDE SEQUENCE [LARGE SCALE GENOMIC DNA]</scope>
    <source>
        <strain evidence="1 2">NCTC13532</strain>
    </source>
</reference>
<protein>
    <submittedName>
        <fullName evidence="1">DNA alkylation repair enzyme</fullName>
    </submittedName>
</protein>
<gene>
    <name evidence="1" type="ORF">NCTC13532_00761</name>
</gene>
<evidence type="ECO:0000313" key="2">
    <source>
        <dbReference type="Proteomes" id="UP000254282"/>
    </source>
</evidence>
<dbReference type="Gene3D" id="1.10.1240.70">
    <property type="match status" value="1"/>
</dbReference>
<dbReference type="InterPro" id="IPR014825">
    <property type="entry name" value="DNA_alkylation"/>
</dbReference>
<organism evidence="1 2">
    <name type="scientific">Chryseobacterium indoltheticum</name>
    <dbReference type="NCBI Taxonomy" id="254"/>
    <lineage>
        <taxon>Bacteria</taxon>
        <taxon>Pseudomonadati</taxon>
        <taxon>Bacteroidota</taxon>
        <taxon>Flavobacteriia</taxon>
        <taxon>Flavobacteriales</taxon>
        <taxon>Weeksellaceae</taxon>
        <taxon>Chryseobacterium group</taxon>
        <taxon>Chryseobacterium</taxon>
    </lineage>
</organism>
<evidence type="ECO:0000313" key="1">
    <source>
        <dbReference type="EMBL" id="SUX44331.1"/>
    </source>
</evidence>
<dbReference type="AlphaFoldDB" id="A0A381FCN1"/>
<dbReference type="EMBL" id="UFVR01000004">
    <property type="protein sequence ID" value="SUX44331.1"/>
    <property type="molecule type" value="Genomic_DNA"/>
</dbReference>
<dbReference type="Pfam" id="PF08713">
    <property type="entry name" value="DNA_alkylation"/>
    <property type="match status" value="1"/>
</dbReference>
<accession>A0A381FCN1</accession>
<dbReference type="Proteomes" id="UP000254282">
    <property type="component" value="Unassembled WGS sequence"/>
</dbReference>
<proteinExistence type="predicted"/>
<dbReference type="SUPFAM" id="SSF48371">
    <property type="entry name" value="ARM repeat"/>
    <property type="match status" value="1"/>
</dbReference>
<name>A0A381FCN1_9FLAO</name>